<dbReference type="Ensembl" id="ENSCCRT00015116093.1">
    <property type="protein sequence ID" value="ENSCCRP00015112541.1"/>
    <property type="gene ID" value="ENSCCRG00015044575.1"/>
</dbReference>
<comment type="similarity">
    <text evidence="3">Belongs to the BRX1 family.</text>
</comment>
<name>A0A8C2B2Z4_CYPCA</name>
<dbReference type="InterPro" id="IPR026532">
    <property type="entry name" value="BRX1"/>
</dbReference>
<evidence type="ECO:0000259" key="9">
    <source>
        <dbReference type="Pfam" id="PF04427"/>
    </source>
</evidence>
<keyword evidence="6" id="KW-0539">Nucleus</keyword>
<evidence type="ECO:0000256" key="4">
    <source>
        <dbReference type="ARBA" id="ARBA00020522"/>
    </source>
</evidence>
<sequence>DGGARRKRAAERPAQIKTKRAKLNGNKTPQTGRKTVTFPPERRRGKWRNKERVRVFCSRGISFRTMMPHNTKMDQLFVVNEVCEIKNCNTCIFSEAKQQQDLNMWCVFVVHTLAELKMTGNCLKGSRPLLSFDPKCEKEPHHALLKELFTQIFSTPRSHPKRECVCVRERERESV</sequence>
<proteinExistence type="inferred from homology"/>
<feature type="compositionally biased region" description="Polar residues" evidence="8">
    <location>
        <begin position="25"/>
        <end position="34"/>
    </location>
</feature>
<dbReference type="PANTHER" id="PTHR13634">
    <property type="entry name" value="RIBOSOME BIOGENESIS PROTEIN BRIX"/>
    <property type="match status" value="1"/>
</dbReference>
<evidence type="ECO:0000256" key="2">
    <source>
        <dbReference type="ARBA" id="ARBA00004604"/>
    </source>
</evidence>
<dbReference type="GO" id="GO:0019843">
    <property type="term" value="F:rRNA binding"/>
    <property type="evidence" value="ECO:0007669"/>
    <property type="project" value="InterPro"/>
</dbReference>
<feature type="domain" description="Brix" evidence="9">
    <location>
        <begin position="69"/>
        <end position="160"/>
    </location>
</feature>
<dbReference type="PANTHER" id="PTHR13634:SF0">
    <property type="entry name" value="RIBOSOME BIOGENESIS PROTEIN BRX1 HOMOLOG"/>
    <property type="match status" value="1"/>
</dbReference>
<evidence type="ECO:0000256" key="1">
    <source>
        <dbReference type="ARBA" id="ARBA00003439"/>
    </source>
</evidence>
<evidence type="ECO:0000256" key="7">
    <source>
        <dbReference type="ARBA" id="ARBA00033181"/>
    </source>
</evidence>
<dbReference type="GO" id="GO:0005730">
    <property type="term" value="C:nucleolus"/>
    <property type="evidence" value="ECO:0007669"/>
    <property type="project" value="UniProtKB-SubCell"/>
</dbReference>
<accession>A0A8C2B2Z4</accession>
<comment type="subcellular location">
    <subcellularLocation>
        <location evidence="2">Nucleus</location>
        <location evidence="2">Nucleolus</location>
    </subcellularLocation>
</comment>
<keyword evidence="5" id="KW-0690">Ribosome biogenesis</keyword>
<evidence type="ECO:0000256" key="8">
    <source>
        <dbReference type="SAM" id="MobiDB-lite"/>
    </source>
</evidence>
<dbReference type="GO" id="GO:0000027">
    <property type="term" value="P:ribosomal large subunit assembly"/>
    <property type="evidence" value="ECO:0007669"/>
    <property type="project" value="TreeGrafter"/>
</dbReference>
<evidence type="ECO:0000313" key="11">
    <source>
        <dbReference type="Proteomes" id="UP000694700"/>
    </source>
</evidence>
<evidence type="ECO:0000256" key="3">
    <source>
        <dbReference type="ARBA" id="ARBA00006369"/>
    </source>
</evidence>
<evidence type="ECO:0000313" key="10">
    <source>
        <dbReference type="Ensembl" id="ENSCCRP00015112541.1"/>
    </source>
</evidence>
<comment type="function">
    <text evidence="1">Required for biogenesis of the 60S ribosomal subunit.</text>
</comment>
<organism evidence="10 11">
    <name type="scientific">Cyprinus carpio</name>
    <name type="common">Common carp</name>
    <dbReference type="NCBI Taxonomy" id="7962"/>
    <lineage>
        <taxon>Eukaryota</taxon>
        <taxon>Metazoa</taxon>
        <taxon>Chordata</taxon>
        <taxon>Craniata</taxon>
        <taxon>Vertebrata</taxon>
        <taxon>Euteleostomi</taxon>
        <taxon>Actinopterygii</taxon>
        <taxon>Neopterygii</taxon>
        <taxon>Teleostei</taxon>
        <taxon>Ostariophysi</taxon>
        <taxon>Cypriniformes</taxon>
        <taxon>Cyprinidae</taxon>
        <taxon>Cyprininae</taxon>
        <taxon>Cyprinus</taxon>
    </lineage>
</organism>
<dbReference type="GO" id="GO:0006364">
    <property type="term" value="P:rRNA processing"/>
    <property type="evidence" value="ECO:0007669"/>
    <property type="project" value="InterPro"/>
</dbReference>
<evidence type="ECO:0000256" key="5">
    <source>
        <dbReference type="ARBA" id="ARBA00022517"/>
    </source>
</evidence>
<feature type="region of interest" description="Disordered" evidence="8">
    <location>
        <begin position="1"/>
        <end position="34"/>
    </location>
</feature>
<reference evidence="10" key="1">
    <citation type="submission" date="2025-08" db="UniProtKB">
        <authorList>
            <consortium name="Ensembl"/>
        </authorList>
    </citation>
    <scope>IDENTIFICATION</scope>
</reference>
<evidence type="ECO:0000256" key="6">
    <source>
        <dbReference type="ARBA" id="ARBA00023242"/>
    </source>
</evidence>
<dbReference type="InterPro" id="IPR007109">
    <property type="entry name" value="Brix"/>
</dbReference>
<dbReference type="Proteomes" id="UP000694700">
    <property type="component" value="Unplaced"/>
</dbReference>
<dbReference type="AlphaFoldDB" id="A0A8C2B2Z4"/>
<dbReference type="Pfam" id="PF04427">
    <property type="entry name" value="Brix"/>
    <property type="match status" value="1"/>
</dbReference>
<protein>
    <recommendedName>
        <fullName evidence="4">Ribosome biogenesis protein BRX1 homolog</fullName>
    </recommendedName>
    <alternativeName>
        <fullName evidence="7">Brix domain-containing protein 2</fullName>
    </alternativeName>
</protein>